<proteinExistence type="inferred from homology"/>
<organism evidence="7 8">
    <name type="scientific">Aspergillus wentii DTO 134E9</name>
    <dbReference type="NCBI Taxonomy" id="1073089"/>
    <lineage>
        <taxon>Eukaryota</taxon>
        <taxon>Fungi</taxon>
        <taxon>Dikarya</taxon>
        <taxon>Ascomycota</taxon>
        <taxon>Pezizomycotina</taxon>
        <taxon>Eurotiomycetes</taxon>
        <taxon>Eurotiomycetidae</taxon>
        <taxon>Eurotiales</taxon>
        <taxon>Aspergillaceae</taxon>
        <taxon>Aspergillus</taxon>
        <taxon>Aspergillus subgen. Cremei</taxon>
    </lineage>
</organism>
<dbReference type="STRING" id="1073089.A0A1L9RMD3"/>
<dbReference type="PROSITE" id="PS00921">
    <property type="entry name" value="NITRIL_CHT_2"/>
    <property type="match status" value="1"/>
</dbReference>
<accession>A0A1L9RMD3</accession>
<dbReference type="VEuPathDB" id="FungiDB:ASPWEDRAFT_184072"/>
<dbReference type="PANTHER" id="PTHR46044">
    <property type="entry name" value="NITRILASE"/>
    <property type="match status" value="1"/>
</dbReference>
<evidence type="ECO:0000256" key="2">
    <source>
        <dbReference type="ARBA" id="ARBA00022801"/>
    </source>
</evidence>
<dbReference type="GO" id="GO:0000257">
    <property type="term" value="F:nitrilase activity"/>
    <property type="evidence" value="ECO:0007669"/>
    <property type="project" value="UniProtKB-EC"/>
</dbReference>
<sequence length="318" mass="35199">MSSICVGAVQAEPIYLNLRRAVNKTIDLIKEASEKGVEVLAFPEVWVGGYPWPIWSQSPFESSEFAAKYIAESLPRESVEMRRIQRACKEFSVFVVLGYSERDGGSIYMAQAFINAEGEIVHNRRKIKPTHVERALWGEGQADSLQCVVDSPVGKIGALNCWENMLPLLRYYEYSQGVQIHVAGWPAFPETPEDVEFPWSYSSTAEANYRVSQMVAMEGQTFVLCSTQIVKEDSHELLGLQDKGFISGSGGGFAMIFGPNGQPLAERVPADEEGILTATIDLSAIHLAKHMIDTVGHYSRPDLLGLKVNNVAAKMVHE</sequence>
<feature type="active site" description="Proton acceptor" evidence="5">
    <location>
        <position position="44"/>
    </location>
</feature>
<dbReference type="PROSITE" id="PS50263">
    <property type="entry name" value="CN_HYDROLASE"/>
    <property type="match status" value="1"/>
</dbReference>
<comment type="catalytic activity">
    <reaction evidence="3">
        <text>a nitrile + 2 H2O = a carboxylate + NH4(+)</text>
        <dbReference type="Rhea" id="RHEA:21724"/>
        <dbReference type="ChEBI" id="CHEBI:15377"/>
        <dbReference type="ChEBI" id="CHEBI:18379"/>
        <dbReference type="ChEBI" id="CHEBI:28938"/>
        <dbReference type="ChEBI" id="CHEBI:29067"/>
        <dbReference type="EC" id="3.5.5.1"/>
    </reaction>
</comment>
<dbReference type="InterPro" id="IPR000132">
    <property type="entry name" value="Nitrilase/CN_hydratase_CS"/>
</dbReference>
<protein>
    <recommendedName>
        <fullName evidence="4">nitrilase</fullName>
        <ecNumber evidence="4">3.5.5.1</ecNumber>
    </recommendedName>
</protein>
<dbReference type="CDD" id="cd07564">
    <property type="entry name" value="nitrilases_CHs"/>
    <property type="match status" value="1"/>
</dbReference>
<dbReference type="InterPro" id="IPR044149">
    <property type="entry name" value="Nitrilases_CHs"/>
</dbReference>
<evidence type="ECO:0000256" key="1">
    <source>
        <dbReference type="ARBA" id="ARBA00008129"/>
    </source>
</evidence>
<dbReference type="Proteomes" id="UP000184383">
    <property type="component" value="Unassembled WGS sequence"/>
</dbReference>
<dbReference type="GeneID" id="63747860"/>
<dbReference type="EMBL" id="KV878212">
    <property type="protein sequence ID" value="OJJ36109.1"/>
    <property type="molecule type" value="Genomic_DNA"/>
</dbReference>
<evidence type="ECO:0000256" key="4">
    <source>
        <dbReference type="ARBA" id="ARBA00039045"/>
    </source>
</evidence>
<feature type="domain" description="CN hydrolase" evidence="6">
    <location>
        <begin position="4"/>
        <end position="282"/>
    </location>
</feature>
<evidence type="ECO:0000256" key="5">
    <source>
        <dbReference type="PROSITE-ProRule" id="PRU10139"/>
    </source>
</evidence>
<dbReference type="InterPro" id="IPR036526">
    <property type="entry name" value="C-N_Hydrolase_sf"/>
</dbReference>
<dbReference type="PANTHER" id="PTHR46044:SF14">
    <property type="entry name" value="ARYLACETONITRILASE"/>
    <property type="match status" value="1"/>
</dbReference>
<dbReference type="Pfam" id="PF00795">
    <property type="entry name" value="CN_hydrolase"/>
    <property type="match status" value="1"/>
</dbReference>
<keyword evidence="2" id="KW-0378">Hydrolase</keyword>
<evidence type="ECO:0000313" key="8">
    <source>
        <dbReference type="Proteomes" id="UP000184383"/>
    </source>
</evidence>
<dbReference type="InterPro" id="IPR003010">
    <property type="entry name" value="C-N_Hydrolase"/>
</dbReference>
<dbReference type="Gene3D" id="3.60.110.10">
    <property type="entry name" value="Carbon-nitrogen hydrolase"/>
    <property type="match status" value="1"/>
</dbReference>
<evidence type="ECO:0000259" key="6">
    <source>
        <dbReference type="PROSITE" id="PS50263"/>
    </source>
</evidence>
<dbReference type="AlphaFoldDB" id="A0A1L9RMD3"/>
<dbReference type="OrthoDB" id="10250282at2759"/>
<keyword evidence="8" id="KW-1185">Reference proteome</keyword>
<dbReference type="GO" id="GO:0016836">
    <property type="term" value="F:hydro-lyase activity"/>
    <property type="evidence" value="ECO:0007669"/>
    <property type="project" value="UniProtKB-ARBA"/>
</dbReference>
<comment type="similarity">
    <text evidence="1">Belongs to the carbon-nitrogen hydrolase superfamily. Nitrilase family.</text>
</comment>
<gene>
    <name evidence="7" type="ORF">ASPWEDRAFT_184072</name>
</gene>
<name>A0A1L9RMD3_ASPWE</name>
<dbReference type="PROSITE" id="PS00920">
    <property type="entry name" value="NITRIL_CHT_1"/>
    <property type="match status" value="1"/>
</dbReference>
<reference evidence="8" key="1">
    <citation type="journal article" date="2017" name="Genome Biol.">
        <title>Comparative genomics reveals high biological diversity and specific adaptations in the industrially and medically important fungal genus Aspergillus.</title>
        <authorList>
            <person name="de Vries R.P."/>
            <person name="Riley R."/>
            <person name="Wiebenga A."/>
            <person name="Aguilar-Osorio G."/>
            <person name="Amillis S."/>
            <person name="Uchima C.A."/>
            <person name="Anderluh G."/>
            <person name="Asadollahi M."/>
            <person name="Askin M."/>
            <person name="Barry K."/>
            <person name="Battaglia E."/>
            <person name="Bayram O."/>
            <person name="Benocci T."/>
            <person name="Braus-Stromeyer S.A."/>
            <person name="Caldana C."/>
            <person name="Canovas D."/>
            <person name="Cerqueira G.C."/>
            <person name="Chen F."/>
            <person name="Chen W."/>
            <person name="Choi C."/>
            <person name="Clum A."/>
            <person name="Dos Santos R.A."/>
            <person name="Damasio A.R."/>
            <person name="Diallinas G."/>
            <person name="Emri T."/>
            <person name="Fekete E."/>
            <person name="Flipphi M."/>
            <person name="Freyberg S."/>
            <person name="Gallo A."/>
            <person name="Gournas C."/>
            <person name="Habgood R."/>
            <person name="Hainaut M."/>
            <person name="Harispe M.L."/>
            <person name="Henrissat B."/>
            <person name="Hilden K.S."/>
            <person name="Hope R."/>
            <person name="Hossain A."/>
            <person name="Karabika E."/>
            <person name="Karaffa L."/>
            <person name="Karanyi Z."/>
            <person name="Krasevec N."/>
            <person name="Kuo A."/>
            <person name="Kusch H."/>
            <person name="LaButti K."/>
            <person name="Lagendijk E.L."/>
            <person name="Lapidus A."/>
            <person name="Levasseur A."/>
            <person name="Lindquist E."/>
            <person name="Lipzen A."/>
            <person name="Logrieco A.F."/>
            <person name="MacCabe A."/>
            <person name="Maekelae M.R."/>
            <person name="Malavazi I."/>
            <person name="Melin P."/>
            <person name="Meyer V."/>
            <person name="Mielnichuk N."/>
            <person name="Miskei M."/>
            <person name="Molnar A.P."/>
            <person name="Mule G."/>
            <person name="Ngan C.Y."/>
            <person name="Orejas M."/>
            <person name="Orosz E."/>
            <person name="Ouedraogo J.P."/>
            <person name="Overkamp K.M."/>
            <person name="Park H.-S."/>
            <person name="Perrone G."/>
            <person name="Piumi F."/>
            <person name="Punt P.J."/>
            <person name="Ram A.F."/>
            <person name="Ramon A."/>
            <person name="Rauscher S."/>
            <person name="Record E."/>
            <person name="Riano-Pachon D.M."/>
            <person name="Robert V."/>
            <person name="Roehrig J."/>
            <person name="Ruller R."/>
            <person name="Salamov A."/>
            <person name="Salih N.S."/>
            <person name="Samson R.A."/>
            <person name="Sandor E."/>
            <person name="Sanguinetti M."/>
            <person name="Schuetze T."/>
            <person name="Sepcic K."/>
            <person name="Shelest E."/>
            <person name="Sherlock G."/>
            <person name="Sophianopoulou V."/>
            <person name="Squina F.M."/>
            <person name="Sun H."/>
            <person name="Susca A."/>
            <person name="Todd R.B."/>
            <person name="Tsang A."/>
            <person name="Unkles S.E."/>
            <person name="van de Wiele N."/>
            <person name="van Rossen-Uffink D."/>
            <person name="Oliveira J.V."/>
            <person name="Vesth T.C."/>
            <person name="Visser J."/>
            <person name="Yu J.-H."/>
            <person name="Zhou M."/>
            <person name="Andersen M.R."/>
            <person name="Archer D.B."/>
            <person name="Baker S.E."/>
            <person name="Benoit I."/>
            <person name="Brakhage A.A."/>
            <person name="Braus G.H."/>
            <person name="Fischer R."/>
            <person name="Frisvad J.C."/>
            <person name="Goldman G.H."/>
            <person name="Houbraken J."/>
            <person name="Oakley B."/>
            <person name="Pocsi I."/>
            <person name="Scazzocchio C."/>
            <person name="Seiboth B."/>
            <person name="vanKuyk P.A."/>
            <person name="Wortman J."/>
            <person name="Dyer P.S."/>
            <person name="Grigoriev I.V."/>
        </authorList>
    </citation>
    <scope>NUCLEOTIDE SEQUENCE [LARGE SCALE GENOMIC DNA]</scope>
    <source>
        <strain evidence="8">DTO 134E9</strain>
    </source>
</reference>
<dbReference type="SUPFAM" id="SSF56317">
    <property type="entry name" value="Carbon-nitrogen hydrolase"/>
    <property type="match status" value="1"/>
</dbReference>
<evidence type="ECO:0000256" key="3">
    <source>
        <dbReference type="ARBA" id="ARBA00036406"/>
    </source>
</evidence>
<dbReference type="EC" id="3.5.5.1" evidence="4"/>
<evidence type="ECO:0000313" key="7">
    <source>
        <dbReference type="EMBL" id="OJJ36109.1"/>
    </source>
</evidence>
<dbReference type="RefSeq" id="XP_040689785.1">
    <property type="nucleotide sequence ID" value="XM_040832012.1"/>
</dbReference>